<dbReference type="PRINTS" id="PR01100">
    <property type="entry name" value="SHIKIMTKNASE"/>
</dbReference>
<protein>
    <submittedName>
        <fullName evidence="7">Unannotated protein</fullName>
    </submittedName>
</protein>
<keyword evidence="5" id="KW-0067">ATP-binding</keyword>
<dbReference type="CDD" id="cd00464">
    <property type="entry name" value="SK"/>
    <property type="match status" value="1"/>
</dbReference>
<dbReference type="PANTHER" id="PTHR21087">
    <property type="entry name" value="SHIKIMATE KINASE"/>
    <property type="match status" value="1"/>
</dbReference>
<dbReference type="GO" id="GO:0005524">
    <property type="term" value="F:ATP binding"/>
    <property type="evidence" value="ECO:0007669"/>
    <property type="project" value="UniProtKB-KW"/>
</dbReference>
<dbReference type="SUPFAM" id="SSF52540">
    <property type="entry name" value="P-loop containing nucleoside triphosphate hydrolases"/>
    <property type="match status" value="1"/>
</dbReference>
<dbReference type="GO" id="GO:0005829">
    <property type="term" value="C:cytosol"/>
    <property type="evidence" value="ECO:0007669"/>
    <property type="project" value="TreeGrafter"/>
</dbReference>
<evidence type="ECO:0000313" key="7">
    <source>
        <dbReference type="EMBL" id="CAB4845043.1"/>
    </source>
</evidence>
<keyword evidence="3" id="KW-0547">Nucleotide-binding</keyword>
<evidence type="ECO:0000256" key="4">
    <source>
        <dbReference type="ARBA" id="ARBA00022777"/>
    </source>
</evidence>
<evidence type="ECO:0000256" key="6">
    <source>
        <dbReference type="ARBA" id="ARBA00023141"/>
    </source>
</evidence>
<dbReference type="GO" id="GO:0004765">
    <property type="term" value="F:shikimate kinase activity"/>
    <property type="evidence" value="ECO:0007669"/>
    <property type="project" value="TreeGrafter"/>
</dbReference>
<keyword evidence="1" id="KW-0028">Amino-acid biosynthesis</keyword>
<dbReference type="Pfam" id="PF01202">
    <property type="entry name" value="SKI"/>
    <property type="match status" value="1"/>
</dbReference>
<dbReference type="InterPro" id="IPR027417">
    <property type="entry name" value="P-loop_NTPase"/>
</dbReference>
<dbReference type="Gene3D" id="3.40.50.300">
    <property type="entry name" value="P-loop containing nucleotide triphosphate hydrolases"/>
    <property type="match status" value="1"/>
</dbReference>
<dbReference type="AlphaFoldDB" id="A0A6J7BLH2"/>
<evidence type="ECO:0000256" key="2">
    <source>
        <dbReference type="ARBA" id="ARBA00022679"/>
    </source>
</evidence>
<dbReference type="EMBL" id="CAFAZX010000086">
    <property type="protein sequence ID" value="CAB4845043.1"/>
    <property type="molecule type" value="Genomic_DNA"/>
</dbReference>
<sequence length="170" mass="18221">MTPSVILIGPPGAGKSSVGKALAKSMHVDFADTDSLIEKDLGKSVSQIFVDDGEPFFRTNEERICCAAIETFSGVLSLGGGSVLSQAVRDALKGSGAAIVFLDVSLTVAAPRVGFNRDRPLLLNNPRQQWQTLMEARRPIYESVATIHIEVADDSITHIVKEILSKVVNT</sequence>
<dbReference type="GO" id="GO:0008652">
    <property type="term" value="P:amino acid biosynthetic process"/>
    <property type="evidence" value="ECO:0007669"/>
    <property type="project" value="UniProtKB-KW"/>
</dbReference>
<evidence type="ECO:0000256" key="1">
    <source>
        <dbReference type="ARBA" id="ARBA00022605"/>
    </source>
</evidence>
<reference evidence="7" key="1">
    <citation type="submission" date="2020-05" db="EMBL/GenBank/DDBJ databases">
        <authorList>
            <person name="Chiriac C."/>
            <person name="Salcher M."/>
            <person name="Ghai R."/>
            <person name="Kavagutti S V."/>
        </authorList>
    </citation>
    <scope>NUCLEOTIDE SEQUENCE</scope>
</reference>
<proteinExistence type="inferred from homology"/>
<keyword evidence="4" id="KW-0418">Kinase</keyword>
<accession>A0A6J7BLH2</accession>
<dbReference type="InterPro" id="IPR031322">
    <property type="entry name" value="Shikimate/glucono_kinase"/>
</dbReference>
<name>A0A6J7BLH2_9ZZZZ</name>
<dbReference type="PANTHER" id="PTHR21087:SF16">
    <property type="entry name" value="SHIKIMATE KINASE 1, CHLOROPLASTIC"/>
    <property type="match status" value="1"/>
</dbReference>
<organism evidence="7">
    <name type="scientific">freshwater metagenome</name>
    <dbReference type="NCBI Taxonomy" id="449393"/>
    <lineage>
        <taxon>unclassified sequences</taxon>
        <taxon>metagenomes</taxon>
        <taxon>ecological metagenomes</taxon>
    </lineage>
</organism>
<dbReference type="HAMAP" id="MF_00109">
    <property type="entry name" value="Shikimate_kinase"/>
    <property type="match status" value="1"/>
</dbReference>
<dbReference type="InterPro" id="IPR000623">
    <property type="entry name" value="Shikimate_kinase/TSH1"/>
</dbReference>
<gene>
    <name evidence="7" type="ORF">UFOPK3241_01208</name>
</gene>
<evidence type="ECO:0000256" key="3">
    <source>
        <dbReference type="ARBA" id="ARBA00022741"/>
    </source>
</evidence>
<keyword evidence="6" id="KW-0057">Aromatic amino acid biosynthesis</keyword>
<evidence type="ECO:0000256" key="5">
    <source>
        <dbReference type="ARBA" id="ARBA00022840"/>
    </source>
</evidence>
<keyword evidence="2" id="KW-0808">Transferase</keyword>
<dbReference type="GO" id="GO:0009073">
    <property type="term" value="P:aromatic amino acid family biosynthetic process"/>
    <property type="evidence" value="ECO:0007669"/>
    <property type="project" value="UniProtKB-KW"/>
</dbReference>